<evidence type="ECO:0000256" key="1">
    <source>
        <dbReference type="SAM" id="MobiDB-lite"/>
    </source>
</evidence>
<dbReference type="AlphaFoldDB" id="A0A7S0GW27"/>
<accession>A0A7S0GW27</accession>
<sequence>MTLAIYVTFSCMGFGTGWSGVDSIFQQVNKYIVTYDDLSIASDLVYVTSAAAATVLVVAFLGLYCAPAGVDFRTERFFENTISFVLVVSCTVMLVLALFWDKGEWVVMATAFAAAVMGNLQTFIIYPFFNAFYRTRLISSLNLGETATSLVCGSLALAQSPAAGVENFTATQFFVAVLACSVLASAAWASLGWQTGYRKEDEERVWALNDGEPVPDGCVLLGDDGRPIAHSETEAFLGVSEENAETPGRPKTSYGATAEDASETDESRPTRTTSPEPGRFRRSWNETLLMNREVMESGGAMARGAHGIALPSATSSEAGVDGKQRSPSYFDVREAVSASSPKIEADEETGRPDDPFDSCGPTGPYERVGGLFRNVTAVVSRSDSEVKWLLPLATLNTLLTWSVISAFLPFSAAAAIGTCDTQDADARAFIRQCTAFSSILRIVGPLCVRTDKKMWGHPLFVRLMGVIGVAINATFCAPALFGSHASSPSNAWNSERGRLILFLAYVVSTPLEPFMQLHLLVATQRENRGSSKRIIDAGFAFAAIVVTLSFGVACAAARFAATGTKTCPEF</sequence>
<keyword evidence="2" id="KW-0472">Membrane</keyword>
<feature type="region of interest" description="Disordered" evidence="1">
    <location>
        <begin position="313"/>
        <end position="360"/>
    </location>
</feature>
<protein>
    <submittedName>
        <fullName evidence="3">Uncharacterized protein</fullName>
    </submittedName>
</protein>
<reference evidence="3" key="1">
    <citation type="submission" date="2021-01" db="EMBL/GenBank/DDBJ databases">
        <authorList>
            <person name="Corre E."/>
            <person name="Pelletier E."/>
            <person name="Niang G."/>
            <person name="Scheremetjew M."/>
            <person name="Finn R."/>
            <person name="Kale V."/>
            <person name="Holt S."/>
            <person name="Cochrane G."/>
            <person name="Meng A."/>
            <person name="Brown T."/>
            <person name="Cohen L."/>
        </authorList>
    </citation>
    <scope>NUCLEOTIDE SEQUENCE</scope>
    <source>
        <strain evidence="3">CCAC1681</strain>
    </source>
</reference>
<feature type="transmembrane region" description="Helical" evidence="2">
    <location>
        <begin position="534"/>
        <end position="561"/>
    </location>
</feature>
<dbReference type="EMBL" id="HBEN01007705">
    <property type="protein sequence ID" value="CAD8440476.1"/>
    <property type="molecule type" value="Transcribed_RNA"/>
</dbReference>
<keyword evidence="2" id="KW-0812">Transmembrane</keyword>
<evidence type="ECO:0000313" key="3">
    <source>
        <dbReference type="EMBL" id="CAD8440476.1"/>
    </source>
</evidence>
<feature type="transmembrane region" description="Helical" evidence="2">
    <location>
        <begin position="44"/>
        <end position="65"/>
    </location>
</feature>
<name>A0A7S0GW27_MICPS</name>
<feature type="region of interest" description="Disordered" evidence="1">
    <location>
        <begin position="238"/>
        <end position="284"/>
    </location>
</feature>
<feature type="transmembrane region" description="Helical" evidence="2">
    <location>
        <begin position="170"/>
        <end position="191"/>
    </location>
</feature>
<proteinExistence type="predicted"/>
<organism evidence="3">
    <name type="scientific">Micromonas pusilla</name>
    <name type="common">Picoplanktonic green alga</name>
    <name type="synonym">Chromulina pusilla</name>
    <dbReference type="NCBI Taxonomy" id="38833"/>
    <lineage>
        <taxon>Eukaryota</taxon>
        <taxon>Viridiplantae</taxon>
        <taxon>Chlorophyta</taxon>
        <taxon>Mamiellophyceae</taxon>
        <taxon>Mamiellales</taxon>
        <taxon>Mamiellaceae</taxon>
        <taxon>Micromonas</taxon>
    </lineage>
</organism>
<feature type="transmembrane region" description="Helical" evidence="2">
    <location>
        <begin position="141"/>
        <end position="158"/>
    </location>
</feature>
<gene>
    <name evidence="3" type="ORF">MSP1401_LOCUS6334</name>
</gene>
<feature type="transmembrane region" description="Helical" evidence="2">
    <location>
        <begin position="77"/>
        <end position="100"/>
    </location>
</feature>
<feature type="transmembrane region" description="Helical" evidence="2">
    <location>
        <begin position="500"/>
        <end position="522"/>
    </location>
</feature>
<keyword evidence="2" id="KW-1133">Transmembrane helix</keyword>
<feature type="transmembrane region" description="Helical" evidence="2">
    <location>
        <begin position="459"/>
        <end position="480"/>
    </location>
</feature>
<feature type="transmembrane region" description="Helical" evidence="2">
    <location>
        <begin position="106"/>
        <end position="129"/>
    </location>
</feature>
<evidence type="ECO:0000256" key="2">
    <source>
        <dbReference type="SAM" id="Phobius"/>
    </source>
</evidence>